<dbReference type="SUPFAM" id="SSF51658">
    <property type="entry name" value="Xylose isomerase-like"/>
    <property type="match status" value="1"/>
</dbReference>
<evidence type="ECO:0000313" key="3">
    <source>
        <dbReference type="Proteomes" id="UP000278398"/>
    </source>
</evidence>
<dbReference type="Gene3D" id="3.20.20.150">
    <property type="entry name" value="Divalent-metal-dependent TIM barrel enzymes"/>
    <property type="match status" value="1"/>
</dbReference>
<dbReference type="InterPro" id="IPR050312">
    <property type="entry name" value="IolE/XylAMocC-like"/>
</dbReference>
<dbReference type="RefSeq" id="WP_126702056.1">
    <property type="nucleotide sequence ID" value="NZ_RWKW01000099.1"/>
</dbReference>
<dbReference type="Proteomes" id="UP000278398">
    <property type="component" value="Unassembled WGS sequence"/>
</dbReference>
<evidence type="ECO:0000259" key="1">
    <source>
        <dbReference type="Pfam" id="PF01261"/>
    </source>
</evidence>
<reference evidence="2 3" key="1">
    <citation type="submission" date="2018-12" db="EMBL/GenBank/DDBJ databases">
        <title>Mesorhizobium carbonis sp. nov., isolated from coal mine water.</title>
        <authorList>
            <person name="Xin W."/>
            <person name="Xu Z."/>
            <person name="Xiang F."/>
            <person name="Zhang J."/>
            <person name="Xi L."/>
            <person name="Liu J."/>
        </authorList>
    </citation>
    <scope>NUCLEOTIDE SEQUENCE [LARGE SCALE GENOMIC DNA]</scope>
    <source>
        <strain evidence="2 3">B2.3</strain>
    </source>
</reference>
<evidence type="ECO:0000313" key="2">
    <source>
        <dbReference type="EMBL" id="RST83913.1"/>
    </source>
</evidence>
<feature type="domain" description="Xylose isomerase-like TIM barrel" evidence="1">
    <location>
        <begin position="21"/>
        <end position="262"/>
    </location>
</feature>
<comment type="caution">
    <text evidence="2">The sequence shown here is derived from an EMBL/GenBank/DDBJ whole genome shotgun (WGS) entry which is preliminary data.</text>
</comment>
<accession>A0A3S0A4P8</accession>
<dbReference type="OrthoDB" id="9072761at2"/>
<keyword evidence="2" id="KW-0413">Isomerase</keyword>
<protein>
    <submittedName>
        <fullName evidence="2">Sugar phosphate isomerase/epimerase</fullName>
    </submittedName>
</protein>
<dbReference type="InterPro" id="IPR036237">
    <property type="entry name" value="Xyl_isomerase-like_sf"/>
</dbReference>
<keyword evidence="3" id="KW-1185">Reference proteome</keyword>
<dbReference type="PANTHER" id="PTHR12110">
    <property type="entry name" value="HYDROXYPYRUVATE ISOMERASE"/>
    <property type="match status" value="1"/>
</dbReference>
<dbReference type="AlphaFoldDB" id="A0A3S0A4P8"/>
<name>A0A3S0A4P8_9HYPH</name>
<proteinExistence type="predicted"/>
<organism evidence="2 3">
    <name type="scientific">Aquibium carbonis</name>
    <dbReference type="NCBI Taxonomy" id="2495581"/>
    <lineage>
        <taxon>Bacteria</taxon>
        <taxon>Pseudomonadati</taxon>
        <taxon>Pseudomonadota</taxon>
        <taxon>Alphaproteobacteria</taxon>
        <taxon>Hyphomicrobiales</taxon>
        <taxon>Phyllobacteriaceae</taxon>
        <taxon>Aquibium</taxon>
    </lineage>
</organism>
<dbReference type="InterPro" id="IPR013022">
    <property type="entry name" value="Xyl_isomerase-like_TIM-brl"/>
</dbReference>
<dbReference type="Pfam" id="PF01261">
    <property type="entry name" value="AP_endonuc_2"/>
    <property type="match status" value="1"/>
</dbReference>
<dbReference type="GO" id="GO:0016853">
    <property type="term" value="F:isomerase activity"/>
    <property type="evidence" value="ECO:0007669"/>
    <property type="project" value="UniProtKB-KW"/>
</dbReference>
<sequence length="280" mass="30069">MTRQYSLSYLTLERDPAETIEHAATAGYDYVGVRILPAVEQGKAFPLFRDKALLAETMRRARDTGIGVLDVEIARIDGRSGAEDWLPMLEAAGRLGARTVIAAGDDPDLSRMTDTFAALCAAAAPFGLTVNLEFTPWTALRDARMALDVVTASGAANAEVLIDTIHVARSTTTLDDLRAIPPSRMSYIQICDAPAGVPTSRDELLFTARQERLLPGEGGVDIEAQVAALPASLIVSVEIPSHTRIASVGAAQWARRTLDVSRAAMERFDAARQSPVPARV</sequence>
<dbReference type="PANTHER" id="PTHR12110:SF48">
    <property type="entry name" value="BLL3656 PROTEIN"/>
    <property type="match status" value="1"/>
</dbReference>
<gene>
    <name evidence="2" type="ORF">EJC49_21895</name>
</gene>
<dbReference type="EMBL" id="RWKW01000099">
    <property type="protein sequence ID" value="RST83913.1"/>
    <property type="molecule type" value="Genomic_DNA"/>
</dbReference>